<dbReference type="PANTHER" id="PTHR33862:SF3">
    <property type="entry name" value="OROFACIAL CLEFT 1 CANDIDATE GENE 1 PROTEIN"/>
    <property type="match status" value="1"/>
</dbReference>
<dbReference type="EMBL" id="FN649760">
    <property type="protein sequence ID" value="CBJ31118.1"/>
    <property type="molecule type" value="Genomic_DNA"/>
</dbReference>
<evidence type="ECO:0000259" key="3">
    <source>
        <dbReference type="Pfam" id="PF26116"/>
    </source>
</evidence>
<feature type="compositionally biased region" description="Basic and acidic residues" evidence="1">
    <location>
        <begin position="269"/>
        <end position="283"/>
    </location>
</feature>
<feature type="compositionally biased region" description="Gly residues" evidence="1">
    <location>
        <begin position="1570"/>
        <end position="1582"/>
    </location>
</feature>
<feature type="region of interest" description="Disordered" evidence="1">
    <location>
        <begin position="59"/>
        <end position="99"/>
    </location>
</feature>
<keyword evidence="2" id="KW-0812">Transmembrane</keyword>
<feature type="compositionally biased region" description="Acidic residues" evidence="1">
    <location>
        <begin position="1122"/>
        <end position="1131"/>
    </location>
</feature>
<reference evidence="4 5" key="1">
    <citation type="journal article" date="2010" name="Nature">
        <title>The Ectocarpus genome and the independent evolution of multicellularity in brown algae.</title>
        <authorList>
            <person name="Cock J.M."/>
            <person name="Sterck L."/>
            <person name="Rouze P."/>
            <person name="Scornet D."/>
            <person name="Allen A.E."/>
            <person name="Amoutzias G."/>
            <person name="Anthouard V."/>
            <person name="Artiguenave F."/>
            <person name="Aury J.M."/>
            <person name="Badger J.H."/>
            <person name="Beszteri B."/>
            <person name="Billiau K."/>
            <person name="Bonnet E."/>
            <person name="Bothwell J.H."/>
            <person name="Bowler C."/>
            <person name="Boyen C."/>
            <person name="Brownlee C."/>
            <person name="Carrano C.J."/>
            <person name="Charrier B."/>
            <person name="Cho G.Y."/>
            <person name="Coelho S.M."/>
            <person name="Collen J."/>
            <person name="Corre E."/>
            <person name="Da Silva C."/>
            <person name="Delage L."/>
            <person name="Delaroque N."/>
            <person name="Dittami S.M."/>
            <person name="Doulbeau S."/>
            <person name="Elias M."/>
            <person name="Farnham G."/>
            <person name="Gachon C.M."/>
            <person name="Gschloessl B."/>
            <person name="Heesch S."/>
            <person name="Jabbari K."/>
            <person name="Jubin C."/>
            <person name="Kawai H."/>
            <person name="Kimura K."/>
            <person name="Kloareg B."/>
            <person name="Kupper F.C."/>
            <person name="Lang D."/>
            <person name="Le Bail A."/>
            <person name="Leblanc C."/>
            <person name="Lerouge P."/>
            <person name="Lohr M."/>
            <person name="Lopez P.J."/>
            <person name="Martens C."/>
            <person name="Maumus F."/>
            <person name="Michel G."/>
            <person name="Miranda-Saavedra D."/>
            <person name="Morales J."/>
            <person name="Moreau H."/>
            <person name="Motomura T."/>
            <person name="Nagasato C."/>
            <person name="Napoli C.A."/>
            <person name="Nelson D.R."/>
            <person name="Nyvall-Collen P."/>
            <person name="Peters A.F."/>
            <person name="Pommier C."/>
            <person name="Potin P."/>
            <person name="Poulain J."/>
            <person name="Quesneville H."/>
            <person name="Read B."/>
            <person name="Rensing S.A."/>
            <person name="Ritter A."/>
            <person name="Rousvoal S."/>
            <person name="Samanta M."/>
            <person name="Samson G."/>
            <person name="Schroeder D.C."/>
            <person name="Segurens B."/>
            <person name="Strittmatter M."/>
            <person name="Tonon T."/>
            <person name="Tregear J.W."/>
            <person name="Valentin K."/>
            <person name="von Dassow P."/>
            <person name="Yamagishi T."/>
            <person name="Van de Peer Y."/>
            <person name="Wincker P."/>
        </authorList>
    </citation>
    <scope>NUCLEOTIDE SEQUENCE [LARGE SCALE GENOMIC DNA]</scope>
    <source>
        <strain evidence="5">Ec32 / CCAP1310/4</strain>
    </source>
</reference>
<organism evidence="4 5">
    <name type="scientific">Ectocarpus siliculosus</name>
    <name type="common">Brown alga</name>
    <name type="synonym">Conferva siliculosa</name>
    <dbReference type="NCBI Taxonomy" id="2880"/>
    <lineage>
        <taxon>Eukaryota</taxon>
        <taxon>Sar</taxon>
        <taxon>Stramenopiles</taxon>
        <taxon>Ochrophyta</taxon>
        <taxon>PX clade</taxon>
        <taxon>Phaeophyceae</taxon>
        <taxon>Ectocarpales</taxon>
        <taxon>Ectocarpaceae</taxon>
        <taxon>Ectocarpus</taxon>
    </lineage>
</organism>
<feature type="transmembrane region" description="Helical" evidence="2">
    <location>
        <begin position="1448"/>
        <end position="1471"/>
    </location>
</feature>
<feature type="region of interest" description="Disordered" evidence="1">
    <location>
        <begin position="1542"/>
        <end position="1583"/>
    </location>
</feature>
<feature type="transmembrane region" description="Helical" evidence="2">
    <location>
        <begin position="1345"/>
        <end position="1366"/>
    </location>
</feature>
<feature type="transmembrane region" description="Helical" evidence="2">
    <location>
        <begin position="1308"/>
        <end position="1325"/>
    </location>
</feature>
<feature type="region of interest" description="Disordered" evidence="1">
    <location>
        <begin position="1670"/>
        <end position="1689"/>
    </location>
</feature>
<feature type="domain" description="FAM13A-like" evidence="3">
    <location>
        <begin position="5"/>
        <end position="62"/>
    </location>
</feature>
<dbReference type="Gene3D" id="1.10.10.1460">
    <property type="match status" value="1"/>
</dbReference>
<protein>
    <recommendedName>
        <fullName evidence="3">FAM13A-like domain-containing protein</fullName>
    </recommendedName>
</protein>
<feature type="compositionally biased region" description="Low complexity" evidence="1">
    <location>
        <begin position="68"/>
        <end position="77"/>
    </location>
</feature>
<feature type="compositionally biased region" description="Basic and acidic residues" evidence="1">
    <location>
        <begin position="1088"/>
        <end position="1105"/>
    </location>
</feature>
<dbReference type="InterPro" id="IPR059029">
    <property type="entry name" value="FAM13A_dom"/>
</dbReference>
<feature type="compositionally biased region" description="Basic and acidic residues" evidence="1">
    <location>
        <begin position="209"/>
        <end position="238"/>
    </location>
</feature>
<evidence type="ECO:0000313" key="5">
    <source>
        <dbReference type="Proteomes" id="UP000002630"/>
    </source>
</evidence>
<evidence type="ECO:0000313" key="4">
    <source>
        <dbReference type="EMBL" id="CBJ31118.1"/>
    </source>
</evidence>
<dbReference type="OrthoDB" id="347244at2759"/>
<feature type="compositionally biased region" description="Polar residues" evidence="1">
    <location>
        <begin position="372"/>
        <end position="386"/>
    </location>
</feature>
<sequence>MESNDLPNLKTHRKRLKKDIQAWITAFEEREGRPPEAKDKEEIRPLYREYRELEAKIASISAASPGDGAATEGAGTTRVEPQVQPLPDGAGDAAGVGGDNMDVATIKIERDAKKRDIKQWIQDFEEREGHTPTTKEKAPIKNLYIDFKELERRLAACPSIGGGDEDAADNALRPEMAAGGDVPADVESVKAEKKKVKREIQTWLDEFEAREGRAALQEDKAEIRPLYKRHKELERKLDTTNGDLDPTAMLLSPTSSAGEIPVTVPPYDGDSRTDEDAKQDGGKQDGGNGSGQSGVEEEKGSSCAVTAEGGEVPLVGDGDKGIDAGKNEGTGYVDGKEDSLAQTPPEGGGADEASSPNMEAFGEITPPPIITDRSSSSGADTSTLLTSGGGEEREKGGGSGGDNGESNSKPTTAQEARVRRMRARFLNMKNLIEGDESALPSSPKGGEVHEEETGGTLTPSPKGAKNRWALLGDAVAPNRLSSRSPARPALAQATGNTDSDKERDKTATTVTTLQAQGNLADGVTSEQTSDAVFAPLADDGVSGAWVSGQLSDLLLSDAPPPPPPAPPGLESLEAEASRLRGAVDPPPPGYVAEYQSGVRGAELVVASVGVEEVRARERALELERLANAREETNIYRAREANLLYREDRARRRVLALKEEIESKVNIEKQAVIEISIAGERALAPAFTRARRGLERAIRAQAGRVREVFGELQPGETPGGRKFRVDWKGVPQPVEIRLHCIRAVRDRLPRGSYVMLSSMAERLGGRVMRWTKGADFDDFDEEDSIDTDGGDTRPAATLPVKHGGRYFDRELRLDQNVYQLCPSKSEVRPGNVMVFELFRLAGSGGGGGGGGGARCGSSRHKGGELDEDTAVGWCVLPLADSRLRIVRGSFRIPLLRGEPNPNIDLHEGLEKLIAADLEAWLGNLYLDIRHLPRVARLDGPGLEGGSAIGGEGYDIEYDHVRKVARLGRGLWGKLIPSAGRWERWKARKETGSEAGEAKSLLPLITELGENTSGGTAGGGGDTEDLVPKPVSNEAEGMGASTDHEEEKASTKGEEISPGDSKKIKKVPWFGTKKDKKKWIDDALPPPDTVKLKKAVEKQSNKRRGDGGIEAPPPQGGWASHLEGEEDVDDGNDNEEHVKIEETVDEECLSDDDMPRGSTFRFTPSGEAALAVDKAAGSGAHTGGHAKGVGLRRRGEGARWDSAALGLGHRGLPKRYSGGNNGARDSHMWTPLTNPAEMEFYRFAVASDPGTDAPATPAHIIAHKLRYIQQEVLLDLHPRGWRVVEYWLAVMVFVGALWLRVYIHALGQWFLLYALGVPVFSFTPRLWEFAIKYMDRSSSLGVEIAFVWWGPTFVMLCFAAVAALARLWGLAACGGKGGGGGEGVPEAFSRFVAAFGVAAGLDPYLLFIVDFMAGNHDCSSKCFDYTSPTCRCHEGDSWKLYVRLDAEEGAGISGALLTVMIYAFVSVTTALILHQYLLHAHMNGRMLDVWRRLNADEDNFFIPHDLELSAAELQHACVRARKWRGPNGARREVVFFDFHVSEEEDGQEAGGATPRSETGRGPAAVSRRGPGSATGRGPKSGGGKTTHVVIYDVSVDSKKSLHRQFLQTSDGTILEVFGEAGREVGMQFSSSLNALLREEIGGVGAGSNGAENDEGIFAGMLPTAAASAIPSASAHEESGESTSAMVIADAP</sequence>
<evidence type="ECO:0000256" key="2">
    <source>
        <dbReference type="SAM" id="Phobius"/>
    </source>
</evidence>
<feature type="compositionally biased region" description="Basic and acidic residues" evidence="1">
    <location>
        <begin position="1040"/>
        <end position="1053"/>
    </location>
</feature>
<dbReference type="InParanoid" id="D7FSH7"/>
<accession>D7FSH7</accession>
<feature type="region of interest" description="Disordered" evidence="1">
    <location>
        <begin position="209"/>
        <end position="513"/>
    </location>
</feature>
<dbReference type="InterPro" id="IPR031390">
    <property type="entry name" value="OFCC1"/>
</dbReference>
<dbReference type="PANTHER" id="PTHR33862">
    <property type="entry name" value="OROFACIAL CLEFT 1 CANDIDATE GENE 1 PROTEIN"/>
    <property type="match status" value="1"/>
</dbReference>
<feature type="region of interest" description="Disordered" evidence="1">
    <location>
        <begin position="1006"/>
        <end position="1063"/>
    </location>
</feature>
<keyword evidence="2" id="KW-1133">Transmembrane helix</keyword>
<dbReference type="eggNOG" id="ENOG502QRVX">
    <property type="taxonomic scope" value="Eukaryota"/>
</dbReference>
<feature type="compositionally biased region" description="Basic and acidic residues" evidence="1">
    <location>
        <begin position="317"/>
        <end position="326"/>
    </location>
</feature>
<proteinExistence type="predicted"/>
<gene>
    <name evidence="4" type="ORF">Esi_0234_0010</name>
</gene>
<feature type="region of interest" description="Disordered" evidence="1">
    <location>
        <begin position="1078"/>
        <end position="1131"/>
    </location>
</feature>
<keyword evidence="2" id="KW-0472">Membrane</keyword>
<name>D7FSH7_ECTSI</name>
<dbReference type="Pfam" id="PF26116">
    <property type="entry name" value="FAM13A"/>
    <property type="match status" value="1"/>
</dbReference>
<evidence type="ECO:0000256" key="1">
    <source>
        <dbReference type="SAM" id="MobiDB-lite"/>
    </source>
</evidence>
<keyword evidence="5" id="KW-1185">Reference proteome</keyword>
<dbReference type="Proteomes" id="UP000002630">
    <property type="component" value="Unassembled WGS sequence"/>
</dbReference>
<feature type="transmembrane region" description="Helical" evidence="2">
    <location>
        <begin position="1284"/>
        <end position="1301"/>
    </location>
</feature>